<evidence type="ECO:0000313" key="1">
    <source>
        <dbReference type="EMBL" id="MEJ8661299.1"/>
    </source>
</evidence>
<gene>
    <name evidence="1" type="ORF">WKI58_33145</name>
</gene>
<sequence>MTGPPSVSPHVDVLLGAYVLGALAPAEEARVAGHLAHCGTCRITYLDMADAQALLATLSEDDLLDLLGGPGGSGRPGGGTTP</sequence>
<keyword evidence="2" id="KW-1185">Reference proteome</keyword>
<reference evidence="1" key="1">
    <citation type="submission" date="2024-03" db="EMBL/GenBank/DDBJ databases">
        <title>Novel Streptomyces species of biotechnological and ecological value are a feature of Machair soil.</title>
        <authorList>
            <person name="Prole J.R."/>
            <person name="Goodfellow M."/>
            <person name="Allenby N."/>
            <person name="Ward A.C."/>
        </authorList>
    </citation>
    <scope>NUCLEOTIDE SEQUENCE</scope>
    <source>
        <strain evidence="1">MS1.AVA.4</strain>
    </source>
</reference>
<protein>
    <submittedName>
        <fullName evidence="1">Zf-HC2 domain-containing protein</fullName>
    </submittedName>
</protein>
<accession>A0ACC6QSI0</accession>
<dbReference type="Proteomes" id="UP001375539">
    <property type="component" value="Unassembled WGS sequence"/>
</dbReference>
<organism evidence="1 2">
    <name type="scientific">Streptomyces pratisoli</name>
    <dbReference type="NCBI Taxonomy" id="3139917"/>
    <lineage>
        <taxon>Bacteria</taxon>
        <taxon>Bacillati</taxon>
        <taxon>Actinomycetota</taxon>
        <taxon>Actinomycetes</taxon>
        <taxon>Kitasatosporales</taxon>
        <taxon>Streptomycetaceae</taxon>
        <taxon>Streptomyces</taxon>
    </lineage>
</organism>
<proteinExistence type="predicted"/>
<evidence type="ECO:0000313" key="2">
    <source>
        <dbReference type="Proteomes" id="UP001375539"/>
    </source>
</evidence>
<dbReference type="EMBL" id="JBBKAI010000002">
    <property type="protein sequence ID" value="MEJ8661299.1"/>
    <property type="molecule type" value="Genomic_DNA"/>
</dbReference>
<name>A0ACC6QSI0_9ACTN</name>
<comment type="caution">
    <text evidence="1">The sequence shown here is derived from an EMBL/GenBank/DDBJ whole genome shotgun (WGS) entry which is preliminary data.</text>
</comment>